<evidence type="ECO:0000313" key="2">
    <source>
        <dbReference type="Proteomes" id="UP001060123"/>
    </source>
</evidence>
<proteinExistence type="predicted"/>
<dbReference type="RefSeq" id="WP_027508059.1">
    <property type="nucleotide sequence ID" value="NZ_CP104143.1"/>
</dbReference>
<organism evidence="1 2">
    <name type="scientific">Rhizobium sullae</name>
    <name type="common">Rhizobium hedysari</name>
    <dbReference type="NCBI Taxonomy" id="50338"/>
    <lineage>
        <taxon>Bacteria</taxon>
        <taxon>Pseudomonadati</taxon>
        <taxon>Pseudomonadota</taxon>
        <taxon>Alphaproteobacteria</taxon>
        <taxon>Hyphomicrobiales</taxon>
        <taxon>Rhizobiaceae</taxon>
        <taxon>Rhizobium/Agrobacterium group</taxon>
        <taxon>Rhizobium</taxon>
    </lineage>
</organism>
<protein>
    <submittedName>
        <fullName evidence="1">Dienelactone hydrolase</fullName>
    </submittedName>
</protein>
<dbReference type="Gene3D" id="3.40.50.1820">
    <property type="entry name" value="alpha/beta hydrolase"/>
    <property type="match status" value="1"/>
</dbReference>
<dbReference type="GO" id="GO:0016787">
    <property type="term" value="F:hydrolase activity"/>
    <property type="evidence" value="ECO:0007669"/>
    <property type="project" value="UniProtKB-KW"/>
</dbReference>
<sequence>MKHTLFLLVATATVVMLPLTQIKATDIVGVSNLSVPVPARHETMQITLWYPPTAGGTEMLIGDNALFQGVTARLNAPAAAGSWPLILLSHGGLKSGPNIGAWMASRLAASGFAVAMLRQPDPHTQAPQELLDEIWLRPADLSATLTALEADMSLSGRIDTKRVGVLGFLVGGTSALALAGARFDSENFMRSCDPGGTGVDCADFARTGVDLRAVDASRLARSHLDSRIRAIFLVDPELSANFTPESLADISVPVDIVNLGNADTIWPGLNAAGLAGRIATANYDTVPDATRYDAFSECKNDAPDILRKEGEEPLCDETGDRSRKEIHEQLAAMAAAAFRRMLPR</sequence>
<name>A0ABY5XFZ8_RHISU</name>
<gene>
    <name evidence="1" type="ORF">N2599_14630</name>
</gene>
<keyword evidence="2" id="KW-1185">Reference proteome</keyword>
<dbReference type="InterPro" id="IPR029058">
    <property type="entry name" value="AB_hydrolase_fold"/>
</dbReference>
<keyword evidence="1" id="KW-0378">Hydrolase</keyword>
<dbReference type="Proteomes" id="UP001060123">
    <property type="component" value="Chromosome"/>
</dbReference>
<evidence type="ECO:0000313" key="1">
    <source>
        <dbReference type="EMBL" id="UWU13378.1"/>
    </source>
</evidence>
<dbReference type="PIRSF" id="PIRSF031982">
    <property type="entry name" value="UCP031982_abhydr"/>
    <property type="match status" value="1"/>
</dbReference>
<reference evidence="1" key="1">
    <citation type="submission" date="2022-09" db="EMBL/GenBank/DDBJ databases">
        <title>Australian commercial rhizobial inoculants.</title>
        <authorList>
            <person name="Kohlmeier M.G."/>
            <person name="O'Hara G.W."/>
            <person name="Colombi E."/>
            <person name="Ramsay J.P."/>
            <person name="Terpolilli J."/>
        </authorList>
    </citation>
    <scope>NUCLEOTIDE SEQUENCE</scope>
    <source>
        <strain evidence="1">WSM1592</strain>
    </source>
</reference>
<accession>A0ABY5XFZ8</accession>
<dbReference type="EMBL" id="CP104143">
    <property type="protein sequence ID" value="UWU13378.1"/>
    <property type="molecule type" value="Genomic_DNA"/>
</dbReference>
<dbReference type="InterPro" id="IPR016986">
    <property type="entry name" value="UCP031982_abhydr"/>
</dbReference>
<dbReference type="SUPFAM" id="SSF53474">
    <property type="entry name" value="alpha/beta-Hydrolases"/>
    <property type="match status" value="1"/>
</dbReference>